<dbReference type="EMBL" id="DUFG01000023">
    <property type="protein sequence ID" value="HIH08684.1"/>
    <property type="molecule type" value="Genomic_DNA"/>
</dbReference>
<dbReference type="PANTHER" id="PTHR11138:SF5">
    <property type="entry name" value="METHIONYL-TRNA FORMYLTRANSFERASE, MITOCHONDRIAL"/>
    <property type="match status" value="1"/>
</dbReference>
<dbReference type="PANTHER" id="PTHR11138">
    <property type="entry name" value="METHIONYL-TRNA FORMYLTRANSFERASE"/>
    <property type="match status" value="1"/>
</dbReference>
<dbReference type="Proteomes" id="UP000577419">
    <property type="component" value="Unassembled WGS sequence"/>
</dbReference>
<accession>A0A7J4IV67</accession>
<gene>
    <name evidence="2" type="ORF">HA237_04920</name>
</gene>
<dbReference type="InterPro" id="IPR001555">
    <property type="entry name" value="GART_AS"/>
</dbReference>
<dbReference type="GO" id="GO:0004479">
    <property type="term" value="F:methionyl-tRNA formyltransferase activity"/>
    <property type="evidence" value="ECO:0007669"/>
    <property type="project" value="TreeGrafter"/>
</dbReference>
<protein>
    <recommendedName>
        <fullName evidence="1">Formyl transferase N-terminal domain-containing protein</fullName>
    </recommendedName>
</protein>
<evidence type="ECO:0000313" key="3">
    <source>
        <dbReference type="Proteomes" id="UP000577419"/>
    </source>
</evidence>
<name>A0A7J4IV67_9ARCH</name>
<evidence type="ECO:0000313" key="2">
    <source>
        <dbReference type="EMBL" id="HIH08684.1"/>
    </source>
</evidence>
<sequence length="258" mass="29475">MRIVRIFIVSMEEPFFLPGFFEKIIEKNREKIVGMTVLPPKESLVKIMLNEIRVNGLGNFSIKGLKFAYLKSVDFFGNFLPQKKVYSLRGLAKKYSIPVIETRNVNDEKYIEKLQGINLDLLIAQSPQVFSKKLLEVAKIGCINKHASLLPKYRGLHPIVWAIANGEKEIGVTVHFMEEKVDSGPVIAQKSFRLKKGDTIDKLYEKVFKEAAVLIIKAIKDIEEKKLRTFRQKGKGGYYSVPDKETIVKFRKNLAGLK</sequence>
<dbReference type="InterPro" id="IPR036477">
    <property type="entry name" value="Formyl_transf_N_sf"/>
</dbReference>
<comment type="caution">
    <text evidence="2">The sequence shown here is derived from an EMBL/GenBank/DDBJ whole genome shotgun (WGS) entry which is preliminary data.</text>
</comment>
<dbReference type="PROSITE" id="PS00373">
    <property type="entry name" value="GART"/>
    <property type="match status" value="1"/>
</dbReference>
<dbReference type="AlphaFoldDB" id="A0A7J4IV67"/>
<dbReference type="GO" id="GO:0005829">
    <property type="term" value="C:cytosol"/>
    <property type="evidence" value="ECO:0007669"/>
    <property type="project" value="TreeGrafter"/>
</dbReference>
<reference evidence="3" key="1">
    <citation type="journal article" date="2020" name="bioRxiv">
        <title>A rank-normalized archaeal taxonomy based on genome phylogeny resolves widespread incomplete and uneven classifications.</title>
        <authorList>
            <person name="Rinke C."/>
            <person name="Chuvochina M."/>
            <person name="Mussig A.J."/>
            <person name="Chaumeil P.-A."/>
            <person name="Waite D.W."/>
            <person name="Whitman W.B."/>
            <person name="Parks D.H."/>
            <person name="Hugenholtz P."/>
        </authorList>
    </citation>
    <scope>NUCLEOTIDE SEQUENCE [LARGE SCALE GENOMIC DNA]</scope>
</reference>
<feature type="domain" description="Formyl transferase N-terminal" evidence="1">
    <location>
        <begin position="100"/>
        <end position="218"/>
    </location>
</feature>
<organism evidence="2 3">
    <name type="scientific">Candidatus Iainarchaeum sp</name>
    <dbReference type="NCBI Taxonomy" id="3101447"/>
    <lineage>
        <taxon>Archaea</taxon>
        <taxon>Candidatus Iainarchaeota</taxon>
        <taxon>Candidatus Iainarchaeia</taxon>
        <taxon>Candidatus Iainarchaeales</taxon>
        <taxon>Candidatus Iainarchaeaceae</taxon>
        <taxon>Candidatus Iainarchaeum</taxon>
    </lineage>
</organism>
<evidence type="ECO:0000259" key="1">
    <source>
        <dbReference type="Pfam" id="PF00551"/>
    </source>
</evidence>
<dbReference type="Pfam" id="PF00551">
    <property type="entry name" value="Formyl_trans_N"/>
    <property type="match status" value="1"/>
</dbReference>
<proteinExistence type="predicted"/>
<dbReference type="SUPFAM" id="SSF53328">
    <property type="entry name" value="Formyltransferase"/>
    <property type="match status" value="1"/>
</dbReference>
<dbReference type="InterPro" id="IPR002376">
    <property type="entry name" value="Formyl_transf_N"/>
</dbReference>
<dbReference type="Gene3D" id="3.40.50.12230">
    <property type="match status" value="1"/>
</dbReference>